<evidence type="ECO:0000256" key="1">
    <source>
        <dbReference type="ARBA" id="ARBA00005336"/>
    </source>
</evidence>
<evidence type="ECO:0000256" key="5">
    <source>
        <dbReference type="SAM" id="SignalP"/>
    </source>
</evidence>
<feature type="chain" id="PRO_5031343586" description="Exo-alpha-(1-&gt;6)-L-arabinopyranosidase" evidence="5">
    <location>
        <begin position="27"/>
        <end position="853"/>
    </location>
</feature>
<dbReference type="PROSITE" id="PS51820">
    <property type="entry name" value="PA14"/>
    <property type="match status" value="1"/>
</dbReference>
<proteinExistence type="inferred from homology"/>
<dbReference type="InterPro" id="IPR036962">
    <property type="entry name" value="Glyco_hydro_3_N_sf"/>
</dbReference>
<evidence type="ECO:0000256" key="4">
    <source>
        <dbReference type="ARBA" id="ARBA00074219"/>
    </source>
</evidence>
<name>A0A7R7HVF3_9ACTN</name>
<dbReference type="Pfam" id="PF00933">
    <property type="entry name" value="Glyco_hydro_3"/>
    <property type="match status" value="1"/>
</dbReference>
<evidence type="ECO:0000313" key="8">
    <source>
        <dbReference type="Proteomes" id="UP000611640"/>
    </source>
</evidence>
<dbReference type="EMBL" id="AP023355">
    <property type="protein sequence ID" value="BCJ33516.1"/>
    <property type="molecule type" value="Genomic_DNA"/>
</dbReference>
<dbReference type="Pfam" id="PF01915">
    <property type="entry name" value="Glyco_hydro_3_C"/>
    <property type="match status" value="1"/>
</dbReference>
<dbReference type="Gene3D" id="3.20.20.300">
    <property type="entry name" value="Glycoside hydrolase, family 3, N-terminal domain"/>
    <property type="match status" value="1"/>
</dbReference>
<dbReference type="SUPFAM" id="SSF52279">
    <property type="entry name" value="Beta-D-glucan exohydrolase, C-terminal domain"/>
    <property type="match status" value="1"/>
</dbReference>
<sequence length="853" mass="89758">MHRPTRPRLALAAAFSLVAAALPVAAATGNAQAAANPDCPWVGSPAPIGTRVQQVVARMSLDDEIAMVHGTGGSAYTGYVPGNAALCIPALKLQDGPTGVRMADTTQLPSATTLAATFDQHAARRYGSVIGAEDRTKGVDVDLGPTVNIVRDPRWGRSFESYSEDPYLTGQIGAGDIEGIQSQGVMAQVKHWAVYNQETNRNSANDDVQIDDRSVHEIYAAAFGTIVDEAKPSSAMCSYSMVNGSFACENAYLDQILKQDFGFDGFITSDWGGTHSTVGSANAGMDMQMPGGSYFGAALEQAVAAGQVARSRVDDMVRRILRQEFRFGLFDHPSADTPTAPASTDQHVATARRISEDGTVLLKNDGVLPLDDRKLGSIAVIGDGAGPDTMTAGGGSARVAGTGTVTPYQGIKARAGSGIDVRYAQGNLGSSGKLPTVDSRYLTPADGSGHGLTGAYYDNTTMSGDPVATRTDPQVSFTFGDANRPAGVPANDFSTKWTGTLTPPQTGSYTFGLTSDDGSRLLIDGKQVIDNWRDQAEHTETAQVTLTAGKPVSIEVDYYQAAGDAVVDLGWTLPDSDPLAQAVQVAKDSDVAVVYANDYESEGSDLKDIDLPGTQNAMIDAIADANPNTIVVLNTGSAVTMPWLSKVKGVFEAWYPGQDAGNAIAALLFGDTDPSGKLPVTFPTSLSQVPAATAAQWPGVGGKVSYSEGLRVGYRWYDSQDRTPAFPFGYGLSYTSFRMSGLHLSGHTLNAHDHVTATVSVTNTGHRSGSQVVQLYLADPKAAGEPSAQLKGFAKVSLRPGRTKRVSLRLTAADASVWSSDAHAWRLTPGTYTVHIGDSATHLPLSATFTVRP</sequence>
<accession>A0A7R7HVF3</accession>
<dbReference type="InterPro" id="IPR013783">
    <property type="entry name" value="Ig-like_fold"/>
</dbReference>
<dbReference type="PRINTS" id="PR00133">
    <property type="entry name" value="GLHYDRLASE3"/>
</dbReference>
<dbReference type="SMART" id="SM01217">
    <property type="entry name" value="Fn3_like"/>
    <property type="match status" value="1"/>
</dbReference>
<dbReference type="InterPro" id="IPR001764">
    <property type="entry name" value="Glyco_hydro_3_N"/>
</dbReference>
<dbReference type="InterPro" id="IPR017853">
    <property type="entry name" value="GH"/>
</dbReference>
<dbReference type="InterPro" id="IPR002772">
    <property type="entry name" value="Glyco_hydro_3_C"/>
</dbReference>
<comment type="function">
    <text evidence="3">Catalyzes the hydrolysis of a non-reducing terminal alpha-L-arabinopyranosidic linkage in ginsenoside Rb2 (alpha-L-arabinopyranosyl-(1-&gt;6)-alpha-D-glucopyranosyl) to release alpha-D-glucopyranosyl (Rd). It is not able to hydrolyze alpha-L-arabinofuranosyl-(1-&gt;6)-alpha-D-glucopyranosyl (Rc).</text>
</comment>
<evidence type="ECO:0000313" key="7">
    <source>
        <dbReference type="EMBL" id="BCJ33516.1"/>
    </source>
</evidence>
<dbReference type="Pfam" id="PF14310">
    <property type="entry name" value="Fn3-like"/>
    <property type="match status" value="1"/>
</dbReference>
<dbReference type="PANTHER" id="PTHR42715:SF10">
    <property type="entry name" value="BETA-GLUCOSIDASE"/>
    <property type="match status" value="1"/>
</dbReference>
<feature type="signal peptide" evidence="5">
    <location>
        <begin position="1"/>
        <end position="26"/>
    </location>
</feature>
<keyword evidence="5" id="KW-0732">Signal</keyword>
<evidence type="ECO:0000256" key="2">
    <source>
        <dbReference type="ARBA" id="ARBA00022801"/>
    </source>
</evidence>
<dbReference type="InterPro" id="IPR036881">
    <property type="entry name" value="Glyco_hydro_3_C_sf"/>
</dbReference>
<dbReference type="Gene3D" id="2.60.120.260">
    <property type="entry name" value="Galactose-binding domain-like"/>
    <property type="match status" value="1"/>
</dbReference>
<dbReference type="Proteomes" id="UP000611640">
    <property type="component" value="Chromosome"/>
</dbReference>
<gene>
    <name evidence="7" type="ORF">Athai_10190</name>
</gene>
<dbReference type="PANTHER" id="PTHR42715">
    <property type="entry name" value="BETA-GLUCOSIDASE"/>
    <property type="match status" value="1"/>
</dbReference>
<dbReference type="KEGG" id="atl:Athai_10190"/>
<dbReference type="GO" id="GO:0008422">
    <property type="term" value="F:beta-glucosidase activity"/>
    <property type="evidence" value="ECO:0007669"/>
    <property type="project" value="UniProtKB-ARBA"/>
</dbReference>
<dbReference type="InterPro" id="IPR026891">
    <property type="entry name" value="Fn3-like"/>
</dbReference>
<evidence type="ECO:0000259" key="6">
    <source>
        <dbReference type="PROSITE" id="PS51820"/>
    </source>
</evidence>
<dbReference type="SUPFAM" id="SSF51445">
    <property type="entry name" value="(Trans)glycosidases"/>
    <property type="match status" value="1"/>
</dbReference>
<keyword evidence="2" id="KW-0378">Hydrolase</keyword>
<comment type="similarity">
    <text evidence="1">Belongs to the glycosyl hydrolase 3 family.</text>
</comment>
<dbReference type="Pfam" id="PF07691">
    <property type="entry name" value="PA14"/>
    <property type="match status" value="1"/>
</dbReference>
<dbReference type="InterPro" id="IPR037524">
    <property type="entry name" value="PA14/GLEYA"/>
</dbReference>
<keyword evidence="8" id="KW-1185">Reference proteome</keyword>
<dbReference type="FunFam" id="2.60.40.10:FF:000495">
    <property type="entry name" value="Periplasmic beta-glucosidase"/>
    <property type="match status" value="1"/>
</dbReference>
<protein>
    <recommendedName>
        <fullName evidence="4">Exo-alpha-(1-&gt;6)-L-arabinopyranosidase</fullName>
    </recommendedName>
</protein>
<feature type="domain" description="PA14" evidence="6">
    <location>
        <begin position="447"/>
        <end position="587"/>
    </location>
</feature>
<dbReference type="AlphaFoldDB" id="A0A7R7HVF3"/>
<dbReference type="InterPro" id="IPR050288">
    <property type="entry name" value="Cellulose_deg_GH3"/>
</dbReference>
<organism evidence="7 8">
    <name type="scientific">Actinocatenispora thailandica</name>
    <dbReference type="NCBI Taxonomy" id="227318"/>
    <lineage>
        <taxon>Bacteria</taxon>
        <taxon>Bacillati</taxon>
        <taxon>Actinomycetota</taxon>
        <taxon>Actinomycetes</taxon>
        <taxon>Micromonosporales</taxon>
        <taxon>Micromonosporaceae</taxon>
        <taxon>Actinocatenispora</taxon>
    </lineage>
</organism>
<dbReference type="Gene3D" id="3.40.50.1700">
    <property type="entry name" value="Glycoside hydrolase family 3 C-terminal domain"/>
    <property type="match status" value="1"/>
</dbReference>
<evidence type="ECO:0000256" key="3">
    <source>
        <dbReference type="ARBA" id="ARBA00058905"/>
    </source>
</evidence>
<dbReference type="SMART" id="SM00758">
    <property type="entry name" value="PA14"/>
    <property type="match status" value="1"/>
</dbReference>
<dbReference type="SUPFAM" id="SSF56988">
    <property type="entry name" value="Anthrax protective antigen"/>
    <property type="match status" value="1"/>
</dbReference>
<dbReference type="InterPro" id="IPR011658">
    <property type="entry name" value="PA14_dom"/>
</dbReference>
<dbReference type="Gene3D" id="2.60.40.10">
    <property type="entry name" value="Immunoglobulins"/>
    <property type="match status" value="1"/>
</dbReference>
<dbReference type="RefSeq" id="WP_203960388.1">
    <property type="nucleotide sequence ID" value="NZ_AP023355.1"/>
</dbReference>
<reference evidence="7 8" key="1">
    <citation type="submission" date="2020-08" db="EMBL/GenBank/DDBJ databases">
        <title>Whole genome shotgun sequence of Actinocatenispora thailandica NBRC 105041.</title>
        <authorList>
            <person name="Komaki H."/>
            <person name="Tamura T."/>
        </authorList>
    </citation>
    <scope>NUCLEOTIDE SEQUENCE [LARGE SCALE GENOMIC DNA]</scope>
    <source>
        <strain evidence="7 8">NBRC 105041</strain>
    </source>
</reference>
<dbReference type="GO" id="GO:0005975">
    <property type="term" value="P:carbohydrate metabolic process"/>
    <property type="evidence" value="ECO:0007669"/>
    <property type="project" value="InterPro"/>
</dbReference>